<dbReference type="GO" id="GO:0003677">
    <property type="term" value="F:DNA binding"/>
    <property type="evidence" value="ECO:0007669"/>
    <property type="project" value="InterPro"/>
</dbReference>
<name>A0A928VYS7_9CYAN</name>
<dbReference type="InterPro" id="IPR036515">
    <property type="entry name" value="Transposase_17_sf"/>
</dbReference>
<dbReference type="EMBL" id="JADEXN010000103">
    <property type="protein sequence ID" value="MBE9040633.1"/>
    <property type="molecule type" value="Genomic_DNA"/>
</dbReference>
<feature type="domain" description="Transposase IS200-like" evidence="1">
    <location>
        <begin position="12"/>
        <end position="133"/>
    </location>
</feature>
<dbReference type="SUPFAM" id="SSF143422">
    <property type="entry name" value="Transposase IS200-like"/>
    <property type="match status" value="1"/>
</dbReference>
<dbReference type="GO" id="GO:0006313">
    <property type="term" value="P:DNA transposition"/>
    <property type="evidence" value="ECO:0007669"/>
    <property type="project" value="InterPro"/>
</dbReference>
<evidence type="ECO:0000313" key="3">
    <source>
        <dbReference type="Proteomes" id="UP000621799"/>
    </source>
</evidence>
<dbReference type="SMART" id="SM01321">
    <property type="entry name" value="Y1_Tnp"/>
    <property type="match status" value="1"/>
</dbReference>
<accession>A0A928VYS7</accession>
<dbReference type="PANTHER" id="PTHR33360">
    <property type="entry name" value="TRANSPOSASE FOR INSERTION SEQUENCE ELEMENT IS200"/>
    <property type="match status" value="1"/>
</dbReference>
<dbReference type="Pfam" id="PF01797">
    <property type="entry name" value="Y1_Tnp"/>
    <property type="match status" value="1"/>
</dbReference>
<proteinExistence type="predicted"/>
<dbReference type="GO" id="GO:0004803">
    <property type="term" value="F:transposase activity"/>
    <property type="evidence" value="ECO:0007669"/>
    <property type="project" value="InterPro"/>
</dbReference>
<dbReference type="AlphaFoldDB" id="A0A928VYS7"/>
<comment type="caution">
    <text evidence="2">The sequence shown here is derived from an EMBL/GenBank/DDBJ whole genome shotgun (WGS) entry which is preliminary data.</text>
</comment>
<keyword evidence="3" id="KW-1185">Reference proteome</keyword>
<dbReference type="RefSeq" id="WP_264320878.1">
    <property type="nucleotide sequence ID" value="NZ_JADEXN010000103.1"/>
</dbReference>
<dbReference type="InterPro" id="IPR002686">
    <property type="entry name" value="Transposase_17"/>
</dbReference>
<reference evidence="2" key="1">
    <citation type="submission" date="2020-10" db="EMBL/GenBank/DDBJ databases">
        <authorList>
            <person name="Castelo-Branco R."/>
            <person name="Eusebio N."/>
            <person name="Adriana R."/>
            <person name="Vieira A."/>
            <person name="Brugerolle De Fraissinette N."/>
            <person name="Rezende De Castro R."/>
            <person name="Schneider M.P."/>
            <person name="Vasconcelos V."/>
            <person name="Leao P.N."/>
        </authorList>
    </citation>
    <scope>NUCLEOTIDE SEQUENCE</scope>
    <source>
        <strain evidence="2">LEGE 11467</strain>
    </source>
</reference>
<dbReference type="PANTHER" id="PTHR33360:SF2">
    <property type="entry name" value="TRANSPOSASE FOR INSERTION SEQUENCE ELEMENT IS200"/>
    <property type="match status" value="1"/>
</dbReference>
<evidence type="ECO:0000259" key="1">
    <source>
        <dbReference type="SMART" id="SM01321"/>
    </source>
</evidence>
<evidence type="ECO:0000313" key="2">
    <source>
        <dbReference type="EMBL" id="MBE9040633.1"/>
    </source>
</evidence>
<dbReference type="Proteomes" id="UP000621799">
    <property type="component" value="Unassembled WGS sequence"/>
</dbReference>
<protein>
    <submittedName>
        <fullName evidence="2">IS200/IS605 family transposase</fullName>
    </submittedName>
</protein>
<dbReference type="Gene3D" id="3.30.70.1290">
    <property type="entry name" value="Transposase IS200-like"/>
    <property type="match status" value="1"/>
</dbReference>
<dbReference type="NCBIfam" id="NF033573">
    <property type="entry name" value="transpos_IS200"/>
    <property type="match status" value="1"/>
</dbReference>
<gene>
    <name evidence="2" type="primary">tnpA</name>
    <name evidence="2" type="ORF">IQ235_07545</name>
</gene>
<sequence length="150" mass="17063">MKYSLNKGRSCVYKISLHLVFVTKYRKCAITPEMLEVMEECMGSICEGMECQLEEFNGEADHVHLLVDLSPKVAPSVLVNSLKSVSSRKMRQQFGKHLSQFYWGKPQFWSKAYCAVSTGGAPMRVVKRYIQNQDTPLAPPNHRFGRGMRG</sequence>
<organism evidence="2 3">
    <name type="scientific">Zarconia navalis LEGE 11467</name>
    <dbReference type="NCBI Taxonomy" id="1828826"/>
    <lineage>
        <taxon>Bacteria</taxon>
        <taxon>Bacillati</taxon>
        <taxon>Cyanobacteriota</taxon>
        <taxon>Cyanophyceae</taxon>
        <taxon>Oscillatoriophycideae</taxon>
        <taxon>Oscillatoriales</taxon>
        <taxon>Oscillatoriales incertae sedis</taxon>
        <taxon>Zarconia</taxon>
        <taxon>Zarconia navalis</taxon>
    </lineage>
</organism>